<evidence type="ECO:0000313" key="2">
    <source>
        <dbReference type="EMBL" id="CAA2977195.1"/>
    </source>
</evidence>
<protein>
    <submittedName>
        <fullName evidence="2">Uncharacterized protein</fullName>
    </submittedName>
</protein>
<keyword evidence="3" id="KW-1185">Reference proteome</keyword>
<sequence length="481" mass="54190">FARDFRGIPAFTGSSAWDLYIVVAPSAATLSNALWLKIGKYVISYFFRAFNARYILAWPGSCGGPDGVLESASSAGLHRAVAVQVPETRSNAVVDIWGVQLFGEGRLCRDTSPKRLATWNEGFIGPTPSLFPMEYNRKLFGCPVTVSVTENPPLFLAIQDEAGGTYHLEGKLTELVLALAQGMNSTFKYVPYRMKQWLASRAPNDSAESAPDLVMDLPLMVDFSSQNGVFPMSARVFTLAFCVPRVPRKALVSPPRLNYASTVEWSKLWTCLGSSGPPFWLKLSGEFEPLVWMLLFLTWSATALLLSYVSQWEPGCLSHAFYLLASMFGSAGRPSGLVRERALLFQWLIFTIIINVSYLAALQGMEMAPRFEERFRTSEDIKNSDLNITASDWDVFGLLEDVWEGRLGKENRIDRLDDEYFNAHELKRDDLILVCDEWYYAMLNAGPGLREDHSPRYRRLEASKWTNHRPRTDSILPRKNQ</sequence>
<keyword evidence="1" id="KW-1133">Transmembrane helix</keyword>
<accession>A0A8S0REG1</accession>
<keyword evidence="1" id="KW-0472">Membrane</keyword>
<dbReference type="Proteomes" id="UP000594638">
    <property type="component" value="Unassembled WGS sequence"/>
</dbReference>
<dbReference type="OrthoDB" id="7457888at2759"/>
<feature type="transmembrane region" description="Helical" evidence="1">
    <location>
        <begin position="290"/>
        <end position="309"/>
    </location>
</feature>
<comment type="caution">
    <text evidence="2">The sequence shown here is derived from an EMBL/GenBank/DDBJ whole genome shotgun (WGS) entry which is preliminary data.</text>
</comment>
<keyword evidence="1" id="KW-0812">Transmembrane</keyword>
<dbReference type="EMBL" id="CACTIH010002980">
    <property type="protein sequence ID" value="CAA2977195.1"/>
    <property type="molecule type" value="Genomic_DNA"/>
</dbReference>
<dbReference type="Gramene" id="OE9A082696T1">
    <property type="protein sequence ID" value="OE9A082696C1"/>
    <property type="gene ID" value="OE9A082696"/>
</dbReference>
<evidence type="ECO:0000256" key="1">
    <source>
        <dbReference type="SAM" id="Phobius"/>
    </source>
</evidence>
<reference evidence="2 3" key="1">
    <citation type="submission" date="2019-12" db="EMBL/GenBank/DDBJ databases">
        <authorList>
            <person name="Alioto T."/>
            <person name="Alioto T."/>
            <person name="Gomez Garrido J."/>
        </authorList>
    </citation>
    <scope>NUCLEOTIDE SEQUENCE [LARGE SCALE GENOMIC DNA]</scope>
</reference>
<evidence type="ECO:0000313" key="3">
    <source>
        <dbReference type="Proteomes" id="UP000594638"/>
    </source>
</evidence>
<feature type="transmembrane region" description="Helical" evidence="1">
    <location>
        <begin position="344"/>
        <end position="362"/>
    </location>
</feature>
<dbReference type="AlphaFoldDB" id="A0A8S0REG1"/>
<gene>
    <name evidence="2" type="ORF">OLEA9_A082696</name>
</gene>
<name>A0A8S0REG1_OLEEU</name>
<organism evidence="2 3">
    <name type="scientific">Olea europaea subsp. europaea</name>
    <dbReference type="NCBI Taxonomy" id="158383"/>
    <lineage>
        <taxon>Eukaryota</taxon>
        <taxon>Viridiplantae</taxon>
        <taxon>Streptophyta</taxon>
        <taxon>Embryophyta</taxon>
        <taxon>Tracheophyta</taxon>
        <taxon>Spermatophyta</taxon>
        <taxon>Magnoliopsida</taxon>
        <taxon>eudicotyledons</taxon>
        <taxon>Gunneridae</taxon>
        <taxon>Pentapetalae</taxon>
        <taxon>asterids</taxon>
        <taxon>lamiids</taxon>
        <taxon>Lamiales</taxon>
        <taxon>Oleaceae</taxon>
        <taxon>Oleeae</taxon>
        <taxon>Olea</taxon>
    </lineage>
</organism>
<proteinExistence type="predicted"/>
<feature type="non-terminal residue" evidence="2">
    <location>
        <position position="481"/>
    </location>
</feature>
<feature type="non-terminal residue" evidence="2">
    <location>
        <position position="1"/>
    </location>
</feature>